<name>A0A7M2WSK5_9BACT</name>
<keyword evidence="1" id="KW-0472">Membrane</keyword>
<evidence type="ECO:0000313" key="3">
    <source>
        <dbReference type="EMBL" id="QOV88399.1"/>
    </source>
</evidence>
<organism evidence="3 4">
    <name type="scientific">Humisphaera borealis</name>
    <dbReference type="NCBI Taxonomy" id="2807512"/>
    <lineage>
        <taxon>Bacteria</taxon>
        <taxon>Pseudomonadati</taxon>
        <taxon>Planctomycetota</taxon>
        <taxon>Phycisphaerae</taxon>
        <taxon>Tepidisphaerales</taxon>
        <taxon>Tepidisphaeraceae</taxon>
        <taxon>Humisphaera</taxon>
    </lineage>
</organism>
<keyword evidence="1" id="KW-0812">Transmembrane</keyword>
<keyword evidence="4" id="KW-1185">Reference proteome</keyword>
<dbReference type="AlphaFoldDB" id="A0A7M2WSK5"/>
<evidence type="ECO:0000256" key="1">
    <source>
        <dbReference type="SAM" id="Phobius"/>
    </source>
</evidence>
<evidence type="ECO:0000259" key="2">
    <source>
        <dbReference type="Pfam" id="PF07811"/>
    </source>
</evidence>
<accession>A0A7M2WSK5</accession>
<reference evidence="3 4" key="1">
    <citation type="submission" date="2020-10" db="EMBL/GenBank/DDBJ databases">
        <title>Wide distribution of Phycisphaera-like planctomycetes from WD2101 soil group in peatlands and genome analysis of the first cultivated representative.</title>
        <authorList>
            <person name="Dedysh S.N."/>
            <person name="Beletsky A.V."/>
            <person name="Ivanova A."/>
            <person name="Kulichevskaya I.S."/>
            <person name="Suzina N.E."/>
            <person name="Philippov D.A."/>
            <person name="Rakitin A.L."/>
            <person name="Mardanov A.V."/>
            <person name="Ravin N.V."/>
        </authorList>
    </citation>
    <scope>NUCLEOTIDE SEQUENCE [LARGE SCALE GENOMIC DNA]</scope>
    <source>
        <strain evidence="3 4">M1803</strain>
    </source>
</reference>
<dbReference type="Proteomes" id="UP000593765">
    <property type="component" value="Chromosome"/>
</dbReference>
<protein>
    <submittedName>
        <fullName evidence="3">Pilus assembly protein</fullName>
    </submittedName>
</protein>
<gene>
    <name evidence="3" type="ORF">IPV69_19400</name>
</gene>
<sequence length="206" mass="22455">MSSNRSIIVRIIRTARGDDGAAAVSFIMTFPLFLLIVAIIVQLALIVTAKIMISHAADTAARAAMTSLPEDKPDNVARAARLALTPICPEAKNGASSQASAVADALRQLGTEVPESFANRYTYAMEATQVNWTPSEHNYIGSEGSPVEVELTYQFRLTVPFAMRLVSGRETSVAGVSGRFWEVSARRQVQASHGRRARIDNDFWSR</sequence>
<feature type="transmembrane region" description="Helical" evidence="1">
    <location>
        <begin position="21"/>
        <end position="45"/>
    </location>
</feature>
<keyword evidence="1" id="KW-1133">Transmembrane helix</keyword>
<dbReference type="Pfam" id="PF07811">
    <property type="entry name" value="TadE"/>
    <property type="match status" value="1"/>
</dbReference>
<feature type="domain" description="TadE-like" evidence="2">
    <location>
        <begin position="20"/>
        <end position="62"/>
    </location>
</feature>
<proteinExistence type="predicted"/>
<dbReference type="EMBL" id="CP063458">
    <property type="protein sequence ID" value="QOV88399.1"/>
    <property type="molecule type" value="Genomic_DNA"/>
</dbReference>
<dbReference type="KEGG" id="hbs:IPV69_19400"/>
<dbReference type="RefSeq" id="WP_206291378.1">
    <property type="nucleotide sequence ID" value="NZ_CP063458.1"/>
</dbReference>
<dbReference type="InterPro" id="IPR012495">
    <property type="entry name" value="TadE-like_dom"/>
</dbReference>
<evidence type="ECO:0000313" key="4">
    <source>
        <dbReference type="Proteomes" id="UP000593765"/>
    </source>
</evidence>